<feature type="compositionally biased region" description="Low complexity" evidence="2">
    <location>
        <begin position="568"/>
        <end position="578"/>
    </location>
</feature>
<feature type="region of interest" description="Disordered" evidence="2">
    <location>
        <begin position="551"/>
        <end position="578"/>
    </location>
</feature>
<feature type="chain" id="PRO_5042106009" description="Peptidase A1 domain-containing protein" evidence="3">
    <location>
        <begin position="17"/>
        <end position="601"/>
    </location>
</feature>
<dbReference type="GO" id="GO:0006508">
    <property type="term" value="P:proteolysis"/>
    <property type="evidence" value="ECO:0007669"/>
    <property type="project" value="InterPro"/>
</dbReference>
<dbReference type="PROSITE" id="PS51767">
    <property type="entry name" value="PEPTIDASE_A1"/>
    <property type="match status" value="1"/>
</dbReference>
<evidence type="ECO:0000256" key="2">
    <source>
        <dbReference type="SAM" id="MobiDB-lite"/>
    </source>
</evidence>
<feature type="region of interest" description="Disordered" evidence="2">
    <location>
        <begin position="153"/>
        <end position="194"/>
    </location>
</feature>
<dbReference type="InterPro" id="IPR034164">
    <property type="entry name" value="Pepsin-like_dom"/>
</dbReference>
<dbReference type="CDD" id="cd05471">
    <property type="entry name" value="pepsin_like"/>
    <property type="match status" value="1"/>
</dbReference>
<dbReference type="InterPro" id="IPR001461">
    <property type="entry name" value="Aspartic_peptidase_A1"/>
</dbReference>
<dbReference type="PANTHER" id="PTHR47966:SF51">
    <property type="entry name" value="BETA-SITE APP-CLEAVING ENZYME, ISOFORM A-RELATED"/>
    <property type="match status" value="1"/>
</dbReference>
<feature type="compositionally biased region" description="Polar residues" evidence="2">
    <location>
        <begin position="234"/>
        <end position="251"/>
    </location>
</feature>
<dbReference type="GO" id="GO:0004190">
    <property type="term" value="F:aspartic-type endopeptidase activity"/>
    <property type="evidence" value="ECO:0007669"/>
    <property type="project" value="InterPro"/>
</dbReference>
<sequence length="601" mass="62485">MRTTLLPLFLLGSAVAEPLLCGLHVIRQEQEGAAHEAEFADQLSATTPAEGGATPTEPRVTRTETGATAPDPSTAPSDGTAVAEVGHEALYFLGDGTLAMNISIGTPLQHVLVALSFDRNSSDLYLTTVDTSAPANVTKRGAPIDEVINASKKAVDAADESGNSDANPDDSVDAVDSMGEPKPDNPVRGGDTTGGAAVELSKQVLDASKEAMDSSKPALNGTEVLVSQEGLFNPGQSSTFQKGNQTSGTDVSQGTIAADTVTVGTVSIVDQPFILQGGLPSDAVGALSLGRRGDDESLGNLPLYRALATHWPAQEMGLFVASKSDATLPLENAGELTLGGLNPALYEGDMMFLPVHKDHWALRFTHLSLNFEPIMVNGTYAVDDIKYNAAEGVTPRRRQVEEGPVAALWFRNGSLLDPELSDKLLAGIPGSIRTTTGAGTEYSVPCETNAALTFTLAGYNFSLTPEDWIYRIPSSDGGCATYFKPITDAERQMYGYGPETLIVFGLNALRTVYTAFRFGNGTEAPQIGFAKLSPAAFLVVPTPVGQGPAVPIPGASQGPVVTGTGAGPQPSAPVSKPSAAPRATASVGFVFVAIALTLAIL</sequence>
<dbReference type="InterPro" id="IPR021109">
    <property type="entry name" value="Peptidase_aspartic_dom_sf"/>
</dbReference>
<comment type="similarity">
    <text evidence="1">Belongs to the peptidase A1 family.</text>
</comment>
<dbReference type="SUPFAM" id="SSF50630">
    <property type="entry name" value="Acid proteases"/>
    <property type="match status" value="1"/>
</dbReference>
<reference evidence="5" key="2">
    <citation type="submission" date="2023-06" db="EMBL/GenBank/DDBJ databases">
        <authorList>
            <person name="Kobayashi Y."/>
            <person name="Kayamori A."/>
            <person name="Aoki K."/>
            <person name="Shiwa Y."/>
            <person name="Fujita N."/>
            <person name="Sugita T."/>
            <person name="Iwasaki W."/>
            <person name="Tanaka N."/>
            <person name="Takashima M."/>
        </authorList>
    </citation>
    <scope>NUCLEOTIDE SEQUENCE</scope>
    <source>
        <strain evidence="5">HIS016</strain>
    </source>
</reference>
<dbReference type="Proteomes" id="UP001222932">
    <property type="component" value="Unassembled WGS sequence"/>
</dbReference>
<feature type="region of interest" description="Disordered" evidence="2">
    <location>
        <begin position="44"/>
        <end position="80"/>
    </location>
</feature>
<feature type="region of interest" description="Disordered" evidence="2">
    <location>
        <begin position="232"/>
        <end position="251"/>
    </location>
</feature>
<reference evidence="5" key="1">
    <citation type="journal article" date="2023" name="BMC Genomics">
        <title>Chromosome-level genome assemblies of Cutaneotrichosporon spp. (Trichosporonales, Basidiomycota) reveal imbalanced evolution between nucleotide sequences and chromosome synteny.</title>
        <authorList>
            <person name="Kobayashi Y."/>
            <person name="Kayamori A."/>
            <person name="Aoki K."/>
            <person name="Shiwa Y."/>
            <person name="Matsutani M."/>
            <person name="Fujita N."/>
            <person name="Sugita T."/>
            <person name="Iwasaki W."/>
            <person name="Tanaka N."/>
            <person name="Takashima M."/>
        </authorList>
    </citation>
    <scope>NUCLEOTIDE SEQUENCE</scope>
    <source>
        <strain evidence="5">HIS016</strain>
    </source>
</reference>
<evidence type="ECO:0000256" key="3">
    <source>
        <dbReference type="SAM" id="SignalP"/>
    </source>
</evidence>
<feature type="domain" description="Peptidase A1" evidence="4">
    <location>
        <begin position="98"/>
        <end position="530"/>
    </location>
</feature>
<evidence type="ECO:0000313" key="5">
    <source>
        <dbReference type="EMBL" id="GMK58110.1"/>
    </source>
</evidence>
<feature type="compositionally biased region" description="Low complexity" evidence="2">
    <location>
        <begin position="45"/>
        <end position="58"/>
    </location>
</feature>
<evidence type="ECO:0000256" key="1">
    <source>
        <dbReference type="ARBA" id="ARBA00007447"/>
    </source>
</evidence>
<evidence type="ECO:0000313" key="6">
    <source>
        <dbReference type="Proteomes" id="UP001222932"/>
    </source>
</evidence>
<comment type="caution">
    <text evidence="5">The sequence shown here is derived from an EMBL/GenBank/DDBJ whole genome shotgun (WGS) entry which is preliminary data.</text>
</comment>
<dbReference type="Gene3D" id="2.40.70.10">
    <property type="entry name" value="Acid Proteases"/>
    <property type="match status" value="2"/>
</dbReference>
<feature type="signal peptide" evidence="3">
    <location>
        <begin position="1"/>
        <end position="16"/>
    </location>
</feature>
<keyword evidence="6" id="KW-1185">Reference proteome</keyword>
<proteinExistence type="inferred from homology"/>
<gene>
    <name evidence="5" type="ORF">CspeluHIS016_0501420</name>
</gene>
<organism evidence="5 6">
    <name type="scientific">Cutaneotrichosporon spelunceum</name>
    <dbReference type="NCBI Taxonomy" id="1672016"/>
    <lineage>
        <taxon>Eukaryota</taxon>
        <taxon>Fungi</taxon>
        <taxon>Dikarya</taxon>
        <taxon>Basidiomycota</taxon>
        <taxon>Agaricomycotina</taxon>
        <taxon>Tremellomycetes</taxon>
        <taxon>Trichosporonales</taxon>
        <taxon>Trichosporonaceae</taxon>
        <taxon>Cutaneotrichosporon</taxon>
    </lineage>
</organism>
<dbReference type="AlphaFoldDB" id="A0AAD3TW99"/>
<evidence type="ECO:0000259" key="4">
    <source>
        <dbReference type="PROSITE" id="PS51767"/>
    </source>
</evidence>
<name>A0AAD3TW99_9TREE</name>
<dbReference type="InterPro" id="IPR033121">
    <property type="entry name" value="PEPTIDASE_A1"/>
</dbReference>
<keyword evidence="3" id="KW-0732">Signal</keyword>
<accession>A0AAD3TW99</accession>
<protein>
    <recommendedName>
        <fullName evidence="4">Peptidase A1 domain-containing protein</fullName>
    </recommendedName>
</protein>
<dbReference type="PANTHER" id="PTHR47966">
    <property type="entry name" value="BETA-SITE APP-CLEAVING ENZYME, ISOFORM A-RELATED"/>
    <property type="match status" value="1"/>
</dbReference>
<dbReference type="Pfam" id="PF00026">
    <property type="entry name" value="Asp"/>
    <property type="match status" value="1"/>
</dbReference>
<dbReference type="EMBL" id="BTCM01000005">
    <property type="protein sequence ID" value="GMK58110.1"/>
    <property type="molecule type" value="Genomic_DNA"/>
</dbReference>